<dbReference type="InterPro" id="IPR036282">
    <property type="entry name" value="Glutathione-S-Trfase_C_sf"/>
</dbReference>
<proteinExistence type="predicted"/>
<organism evidence="2 3">
    <name type="scientific">Cladophialophora chaetospira</name>
    <dbReference type="NCBI Taxonomy" id="386627"/>
    <lineage>
        <taxon>Eukaryota</taxon>
        <taxon>Fungi</taxon>
        <taxon>Dikarya</taxon>
        <taxon>Ascomycota</taxon>
        <taxon>Pezizomycotina</taxon>
        <taxon>Eurotiomycetes</taxon>
        <taxon>Chaetothyriomycetidae</taxon>
        <taxon>Chaetothyriales</taxon>
        <taxon>Herpotrichiellaceae</taxon>
        <taxon>Cladophialophora</taxon>
    </lineage>
</organism>
<dbReference type="EMBL" id="JAPDRK010000011">
    <property type="protein sequence ID" value="KAJ9607628.1"/>
    <property type="molecule type" value="Genomic_DNA"/>
</dbReference>
<accession>A0AA38X6R7</accession>
<gene>
    <name evidence="2" type="primary">GST2_4</name>
    <name evidence="2" type="ORF">H2200_007706</name>
</gene>
<dbReference type="Gene3D" id="1.20.1050.10">
    <property type="match status" value="1"/>
</dbReference>
<dbReference type="GO" id="GO:0004364">
    <property type="term" value="F:glutathione transferase activity"/>
    <property type="evidence" value="ECO:0007669"/>
    <property type="project" value="UniProtKB-EC"/>
</dbReference>
<dbReference type="PROSITE" id="PS50405">
    <property type="entry name" value="GST_CTER"/>
    <property type="match status" value="1"/>
</dbReference>
<name>A0AA38X6R7_9EURO</name>
<dbReference type="InterPro" id="IPR004046">
    <property type="entry name" value="GST_C"/>
</dbReference>
<keyword evidence="2" id="KW-0808">Transferase</keyword>
<dbReference type="SUPFAM" id="SSF47616">
    <property type="entry name" value="GST C-terminal domain-like"/>
    <property type="match status" value="1"/>
</dbReference>
<dbReference type="PANTHER" id="PTHR44051:SF8">
    <property type="entry name" value="GLUTATHIONE S-TRANSFERASE GSTA"/>
    <property type="match status" value="1"/>
</dbReference>
<keyword evidence="3" id="KW-1185">Reference proteome</keyword>
<evidence type="ECO:0000313" key="2">
    <source>
        <dbReference type="EMBL" id="KAJ9607628.1"/>
    </source>
</evidence>
<dbReference type="Pfam" id="PF00043">
    <property type="entry name" value="GST_C"/>
    <property type="match status" value="1"/>
</dbReference>
<evidence type="ECO:0000259" key="1">
    <source>
        <dbReference type="PROSITE" id="PS50405"/>
    </source>
</evidence>
<dbReference type="AlphaFoldDB" id="A0AA38X6R7"/>
<reference evidence="2" key="1">
    <citation type="submission" date="2022-10" db="EMBL/GenBank/DDBJ databases">
        <title>Culturing micro-colonial fungi from biological soil crusts in the Mojave desert and describing Neophaeococcomyces mojavensis, and introducing the new genera and species Taxawa tesnikishii.</title>
        <authorList>
            <person name="Kurbessoian T."/>
            <person name="Stajich J.E."/>
        </authorList>
    </citation>
    <scope>NUCLEOTIDE SEQUENCE</scope>
    <source>
        <strain evidence="2">TK_41</strain>
    </source>
</reference>
<protein>
    <submittedName>
        <fullName evidence="2">Glutathione S-transferase 2</fullName>
        <ecNumber evidence="2">2.5.1.18</ecNumber>
    </submittedName>
</protein>
<dbReference type="PANTHER" id="PTHR44051">
    <property type="entry name" value="GLUTATHIONE S-TRANSFERASE-RELATED"/>
    <property type="match status" value="1"/>
</dbReference>
<dbReference type="InterPro" id="IPR010987">
    <property type="entry name" value="Glutathione-S-Trfase_C-like"/>
</dbReference>
<dbReference type="Proteomes" id="UP001172673">
    <property type="component" value="Unassembled WGS sequence"/>
</dbReference>
<dbReference type="EC" id="2.5.1.18" evidence="2"/>
<comment type="caution">
    <text evidence="2">The sequence shown here is derived from an EMBL/GenBank/DDBJ whole genome shotgun (WGS) entry which is preliminary data.</text>
</comment>
<feature type="domain" description="GST C-terminal" evidence="1">
    <location>
        <begin position="1"/>
        <end position="110"/>
    </location>
</feature>
<evidence type="ECO:0000313" key="3">
    <source>
        <dbReference type="Proteomes" id="UP001172673"/>
    </source>
</evidence>
<sequence length="137" mass="15624">MQGQAAHFLRYAPTKIPYAIDRYVTETTRLYKVLDTHLTTSPSGFLVGTHASIADIAALSWVIYGKYVDVDMDEFPSLKTWEGMMSQREGVKRGWNVPKMLAVKSADPKAMEEYKERNSAWILRGMEEDKKAFGKKE</sequence>